<protein>
    <submittedName>
        <fullName evidence="4">Rho GTPase-activating protein 18-like</fullName>
    </submittedName>
</protein>
<dbReference type="InterPro" id="IPR008936">
    <property type="entry name" value="Rho_GTPase_activation_prot"/>
</dbReference>
<evidence type="ECO:0000259" key="2">
    <source>
        <dbReference type="PROSITE" id="PS50238"/>
    </source>
</evidence>
<dbReference type="Pfam" id="PF00620">
    <property type="entry name" value="RhoGAP"/>
    <property type="match status" value="1"/>
</dbReference>
<dbReference type="SMART" id="SM00324">
    <property type="entry name" value="RhoGAP"/>
    <property type="match status" value="1"/>
</dbReference>
<evidence type="ECO:0000313" key="4">
    <source>
        <dbReference type="RefSeq" id="XP_022246878.1"/>
    </source>
</evidence>
<dbReference type="PANTHER" id="PTHR14963:SF1">
    <property type="entry name" value="RHO GTPASE-ACTIVATING PROTEIN CONUNDRUM"/>
    <property type="match status" value="1"/>
</dbReference>
<keyword evidence="1" id="KW-0343">GTPase activation</keyword>
<keyword evidence="3" id="KW-1185">Reference proteome</keyword>
<dbReference type="GeneID" id="106463631"/>
<dbReference type="InterPro" id="IPR000198">
    <property type="entry name" value="RhoGAP_dom"/>
</dbReference>
<evidence type="ECO:0000313" key="3">
    <source>
        <dbReference type="Proteomes" id="UP000694941"/>
    </source>
</evidence>
<dbReference type="RefSeq" id="XP_022246878.1">
    <property type="nucleotide sequence ID" value="XM_022391170.1"/>
</dbReference>
<dbReference type="Gene3D" id="1.10.555.10">
    <property type="entry name" value="Rho GTPase activation protein"/>
    <property type="match status" value="1"/>
</dbReference>
<feature type="domain" description="Rho-GAP" evidence="2">
    <location>
        <begin position="109"/>
        <end position="309"/>
    </location>
</feature>
<organism evidence="3 4">
    <name type="scientific">Limulus polyphemus</name>
    <name type="common">Atlantic horseshoe crab</name>
    <dbReference type="NCBI Taxonomy" id="6850"/>
    <lineage>
        <taxon>Eukaryota</taxon>
        <taxon>Metazoa</taxon>
        <taxon>Ecdysozoa</taxon>
        <taxon>Arthropoda</taxon>
        <taxon>Chelicerata</taxon>
        <taxon>Merostomata</taxon>
        <taxon>Xiphosura</taxon>
        <taxon>Limulidae</taxon>
        <taxon>Limulus</taxon>
    </lineage>
</organism>
<dbReference type="InterPro" id="IPR057323">
    <property type="entry name" value="RHG40/28/18_ubiquitin"/>
</dbReference>
<dbReference type="SUPFAM" id="SSF48350">
    <property type="entry name" value="GTPase activation domain, GAP"/>
    <property type="match status" value="1"/>
</dbReference>
<dbReference type="PANTHER" id="PTHR14963">
    <property type="entry name" value="RHO GTPASE ACTIVATING PROTEIN 18,19-RELATED"/>
    <property type="match status" value="1"/>
</dbReference>
<accession>A0ABM1STC2</accession>
<evidence type="ECO:0000256" key="1">
    <source>
        <dbReference type="ARBA" id="ARBA00022468"/>
    </source>
</evidence>
<dbReference type="Pfam" id="PF25442">
    <property type="entry name" value="Ubiquitin_RHG40_C"/>
    <property type="match status" value="1"/>
</dbReference>
<dbReference type="Proteomes" id="UP000694941">
    <property type="component" value="Unplaced"/>
</dbReference>
<sequence length="482" mass="55117">MPANYLENHKLSAATLCSQVDAKSPEILGFRVKEKGFTEQQNCEELPEVEQIDEKHGITYPADLGKEDLVKIRHLALIELTTLFDSLGLTYTRKKPTKIKIKENTIFGVPLTILLEYDCQMYTHCRVPLVFQKILFYLENQGLTEVGLLRVGCSRQKVEVLKKEIEASFYTSPNLVDNILHSCSPHEVASLLKQFIRGLPEPLLTNKYMNAFLQIQHIQETVKQLQTLNLLVLLLPEAHQETLLALVTFLAQLAANEDKNKMNLRNIAMIVAPNLFPPPPKGDLQSELHVATITCRVTEMLIKYRDILWTIPICLLKQVRKNNEYEALKKTDHKLKKKLRKKIRVDFYEIIEQEQSNITKAEIVIKPRQFNSQPFSVNIDVNTRVSDVTYTAAQHLDVIFSSQNIANKDGYSQRMTYDVVPVFNPTQTCTQTNTDAATFLKTHSLHEIGGNIGERRLRNEAFALAIHVENPSAGWELRCCHW</sequence>
<name>A0ABM1STC2_LIMPO</name>
<reference evidence="4" key="1">
    <citation type="submission" date="2025-08" db="UniProtKB">
        <authorList>
            <consortium name="RefSeq"/>
        </authorList>
    </citation>
    <scope>IDENTIFICATION</scope>
    <source>
        <tissue evidence="4">Muscle</tissue>
    </source>
</reference>
<gene>
    <name evidence="4" type="primary">LOC106463631</name>
</gene>
<dbReference type="PROSITE" id="PS50238">
    <property type="entry name" value="RHOGAP"/>
    <property type="match status" value="1"/>
</dbReference>
<proteinExistence type="predicted"/>